<organism evidence="1 2">
    <name type="scientific">Fadolivirus FV1/VV64</name>
    <dbReference type="NCBI Taxonomy" id="3070911"/>
    <lineage>
        <taxon>Viruses</taxon>
        <taxon>Varidnaviria</taxon>
        <taxon>Bamfordvirae</taxon>
        <taxon>Nucleocytoviricota</taxon>
        <taxon>Megaviricetes</taxon>
        <taxon>Imitervirales</taxon>
        <taxon>Mimiviridae</taxon>
        <taxon>Klosneuvirinae</taxon>
        <taxon>Fadolivirus</taxon>
        <taxon>Fadolivirus algeromassiliense</taxon>
    </lineage>
</organism>
<gene>
    <name evidence="1" type="ORF">Fadolivirus_1_929</name>
</gene>
<evidence type="ECO:0000313" key="2">
    <source>
        <dbReference type="Proteomes" id="UP001162001"/>
    </source>
</evidence>
<name>A0A7D3QUR4_9VIRU</name>
<reference evidence="1 2" key="1">
    <citation type="submission" date="2020-04" db="EMBL/GenBank/DDBJ databases">
        <title>Advantages and limits of metagenomic assembly and binning of a giant virus.</title>
        <authorList>
            <person name="Schulz F."/>
            <person name="Andreani J."/>
            <person name="Francis R."/>
            <person name="Boudjemaa H."/>
            <person name="Bou Khalil J.Y."/>
            <person name="Lee J."/>
            <person name="La Scola B."/>
            <person name="Woyke T."/>
        </authorList>
    </citation>
    <scope>NUCLEOTIDE SEQUENCE [LARGE SCALE GENOMIC DNA]</scope>
    <source>
        <strain evidence="1 2">FV1/VV64</strain>
    </source>
</reference>
<protein>
    <submittedName>
        <fullName evidence="1">Uncharacterized protein</fullName>
    </submittedName>
</protein>
<accession>A0A7D3QUR4</accession>
<dbReference type="EMBL" id="MT418680">
    <property type="protein sequence ID" value="QKF94387.1"/>
    <property type="molecule type" value="Genomic_DNA"/>
</dbReference>
<sequence>MECDSGSETVDSDMDDIYNNLSTKKICTKFNQMAFPNRRINILFLCSGSCITEFQYILFLKEHGIDIGDIVLVDREYENPNRCIEIADRGPPSHELIFTKSFKEMLEVTKIVKIDIIISFGFQISDPVDFDNLNETYEKNWKYYIIFQELGNLFSDTNWFTYPCLGFDFIDPQMKKGNAFTDIANSIFSKLPISFVNRKLGI</sequence>
<keyword evidence="2" id="KW-1185">Reference proteome</keyword>
<evidence type="ECO:0000313" key="1">
    <source>
        <dbReference type="EMBL" id="QKF94387.1"/>
    </source>
</evidence>
<proteinExistence type="predicted"/>
<dbReference type="Proteomes" id="UP001162001">
    <property type="component" value="Segment"/>
</dbReference>